<dbReference type="AlphaFoldDB" id="A0A2K9MHS9"/>
<comment type="similarity">
    <text evidence="8 9">Belongs to the TRAP transporter small permease family.</text>
</comment>
<evidence type="ECO:0000256" key="10">
    <source>
        <dbReference type="SAM" id="MobiDB-lite"/>
    </source>
</evidence>
<dbReference type="Proteomes" id="UP000234882">
    <property type="component" value="Chromosome"/>
</dbReference>
<reference evidence="13" key="1">
    <citation type="submission" date="2017-12" db="EMBL/GenBank/DDBJ databases">
        <title>Genomic analysis of Paracoccus sp. CBA4604.</title>
        <authorList>
            <person name="Roh S.W."/>
            <person name="Kim J.Y."/>
            <person name="Kim J.S."/>
        </authorList>
    </citation>
    <scope>NUCLEOTIDE SEQUENCE [LARGE SCALE GENOMIC DNA]</scope>
    <source>
        <strain evidence="13">CBA4604</strain>
    </source>
</reference>
<protein>
    <recommendedName>
        <fullName evidence="9">TRAP transporter small permease protein</fullName>
    </recommendedName>
</protein>
<accession>A0A2K9MHS9</accession>
<keyword evidence="13" id="KW-1185">Reference proteome</keyword>
<sequence>MTRPPDRKPGRFLPGDVDEEGTSWSRGGTGPAALNQPEDVPDHIPGRVPHQRRTDYRVLSLIAAVLIAVMIGVTCVDVVGRYLLNAPFGPAYELTQLALAALVFIALPLTTADGGHVEVDLALHLFRRRIQRLLGRLAGWVSAVVLAYFAWRMVLLGLNQIGDGARTADLGLPLAPLAFLAAASCGLSAIIMAVRSPE</sequence>
<dbReference type="Pfam" id="PF04290">
    <property type="entry name" value="DctQ"/>
    <property type="match status" value="1"/>
</dbReference>
<keyword evidence="2 9" id="KW-0813">Transport</keyword>
<dbReference type="KEGG" id="paru:CYR75_13550"/>
<evidence type="ECO:0000256" key="9">
    <source>
        <dbReference type="RuleBase" id="RU369079"/>
    </source>
</evidence>
<evidence type="ECO:0000256" key="1">
    <source>
        <dbReference type="ARBA" id="ARBA00004429"/>
    </source>
</evidence>
<evidence type="ECO:0000256" key="8">
    <source>
        <dbReference type="ARBA" id="ARBA00038436"/>
    </source>
</evidence>
<organism evidence="12 13">
    <name type="scientific">Paracoccus jeotgali</name>
    <dbReference type="NCBI Taxonomy" id="2065379"/>
    <lineage>
        <taxon>Bacteria</taxon>
        <taxon>Pseudomonadati</taxon>
        <taxon>Pseudomonadota</taxon>
        <taxon>Alphaproteobacteria</taxon>
        <taxon>Rhodobacterales</taxon>
        <taxon>Paracoccaceae</taxon>
        <taxon>Paracoccus</taxon>
    </lineage>
</organism>
<evidence type="ECO:0000259" key="11">
    <source>
        <dbReference type="Pfam" id="PF04290"/>
    </source>
</evidence>
<feature type="domain" description="Tripartite ATP-independent periplasmic transporters DctQ component" evidence="11">
    <location>
        <begin position="70"/>
        <end position="194"/>
    </location>
</feature>
<evidence type="ECO:0000256" key="2">
    <source>
        <dbReference type="ARBA" id="ARBA00022448"/>
    </source>
</evidence>
<feature type="transmembrane region" description="Helical" evidence="9">
    <location>
        <begin position="133"/>
        <end position="154"/>
    </location>
</feature>
<dbReference type="PANTHER" id="PTHR35011:SF10">
    <property type="entry name" value="TRAP TRANSPORTER SMALL PERMEASE PROTEIN"/>
    <property type="match status" value="1"/>
</dbReference>
<dbReference type="GO" id="GO:0015740">
    <property type="term" value="P:C4-dicarboxylate transport"/>
    <property type="evidence" value="ECO:0007669"/>
    <property type="project" value="TreeGrafter"/>
</dbReference>
<dbReference type="GO" id="GO:0022857">
    <property type="term" value="F:transmembrane transporter activity"/>
    <property type="evidence" value="ECO:0007669"/>
    <property type="project" value="UniProtKB-UniRule"/>
</dbReference>
<evidence type="ECO:0000313" key="13">
    <source>
        <dbReference type="Proteomes" id="UP000234882"/>
    </source>
</evidence>
<evidence type="ECO:0000256" key="7">
    <source>
        <dbReference type="ARBA" id="ARBA00023136"/>
    </source>
</evidence>
<keyword evidence="4 9" id="KW-0997">Cell inner membrane</keyword>
<gene>
    <name evidence="12" type="ORF">CYR75_13550</name>
</gene>
<keyword evidence="7 9" id="KW-0472">Membrane</keyword>
<dbReference type="RefSeq" id="WP_101500527.1">
    <property type="nucleotide sequence ID" value="NZ_CP025583.1"/>
</dbReference>
<feature type="transmembrane region" description="Helical" evidence="9">
    <location>
        <begin position="58"/>
        <end position="82"/>
    </location>
</feature>
<feature type="transmembrane region" description="Helical" evidence="9">
    <location>
        <begin position="94"/>
        <end position="112"/>
    </location>
</feature>
<feature type="transmembrane region" description="Helical" evidence="9">
    <location>
        <begin position="174"/>
        <end position="194"/>
    </location>
</feature>
<dbReference type="InterPro" id="IPR055348">
    <property type="entry name" value="DctQ"/>
</dbReference>
<evidence type="ECO:0000256" key="6">
    <source>
        <dbReference type="ARBA" id="ARBA00022989"/>
    </source>
</evidence>
<evidence type="ECO:0000256" key="4">
    <source>
        <dbReference type="ARBA" id="ARBA00022519"/>
    </source>
</evidence>
<name>A0A2K9MHS9_9RHOB</name>
<keyword evidence="6 9" id="KW-1133">Transmembrane helix</keyword>
<keyword evidence="3" id="KW-1003">Cell membrane</keyword>
<proteinExistence type="inferred from homology"/>
<dbReference type="PANTHER" id="PTHR35011">
    <property type="entry name" value="2,3-DIKETO-L-GULONATE TRAP TRANSPORTER SMALL PERMEASE PROTEIN YIAM"/>
    <property type="match status" value="1"/>
</dbReference>
<dbReference type="InterPro" id="IPR007387">
    <property type="entry name" value="TRAP_DctQ"/>
</dbReference>
<evidence type="ECO:0000313" key="12">
    <source>
        <dbReference type="EMBL" id="AUM75183.1"/>
    </source>
</evidence>
<comment type="subcellular location">
    <subcellularLocation>
        <location evidence="1 9">Cell inner membrane</location>
        <topology evidence="1 9">Multi-pass membrane protein</topology>
    </subcellularLocation>
</comment>
<feature type="region of interest" description="Disordered" evidence="10">
    <location>
        <begin position="1"/>
        <end position="42"/>
    </location>
</feature>
<dbReference type="EMBL" id="CP025583">
    <property type="protein sequence ID" value="AUM75183.1"/>
    <property type="molecule type" value="Genomic_DNA"/>
</dbReference>
<comment type="function">
    <text evidence="9">Part of the tripartite ATP-independent periplasmic (TRAP) transport system.</text>
</comment>
<evidence type="ECO:0000256" key="5">
    <source>
        <dbReference type="ARBA" id="ARBA00022692"/>
    </source>
</evidence>
<keyword evidence="5 9" id="KW-0812">Transmembrane</keyword>
<dbReference type="OrthoDB" id="2877624at2"/>
<evidence type="ECO:0000256" key="3">
    <source>
        <dbReference type="ARBA" id="ARBA00022475"/>
    </source>
</evidence>
<dbReference type="GO" id="GO:0005886">
    <property type="term" value="C:plasma membrane"/>
    <property type="evidence" value="ECO:0007669"/>
    <property type="project" value="UniProtKB-SubCell"/>
</dbReference>
<comment type="subunit">
    <text evidence="9">The complex comprises the extracytoplasmic solute receptor protein and the two transmembrane proteins.</text>
</comment>